<proteinExistence type="predicted"/>
<accession>A0ABV6ISJ2</accession>
<protein>
    <recommendedName>
        <fullName evidence="4">Lipoprotein SmpA/OmlA domain-containing protein</fullName>
    </recommendedName>
</protein>
<sequence>MNASTGGRNRHRAAQPHPPPAGALGRLLAAGVALALAGCAPAPDQTASRVLEEVLESHRASMAAVEAPAEARSRGMAPVGRAAPGSVASLLGQSREGVIAVLGQPTRRRPEGDAEIWLYQGRNCAVDVVLYQDGAGRAARVPRVAWAAARASGTERRTEAGCLSELVAG</sequence>
<reference evidence="2 3" key="1">
    <citation type="submission" date="2024-09" db="EMBL/GenBank/DDBJ databases">
        <authorList>
            <person name="Sun Q."/>
            <person name="Mori K."/>
        </authorList>
    </citation>
    <scope>NUCLEOTIDE SEQUENCE [LARGE SCALE GENOMIC DNA]</scope>
    <source>
        <strain evidence="2 3">CCM 7468</strain>
    </source>
</reference>
<dbReference type="Proteomes" id="UP001589789">
    <property type="component" value="Unassembled WGS sequence"/>
</dbReference>
<gene>
    <name evidence="2" type="ORF">ACFFIC_13610</name>
</gene>
<feature type="region of interest" description="Disordered" evidence="1">
    <location>
        <begin position="1"/>
        <end position="22"/>
    </location>
</feature>
<evidence type="ECO:0008006" key="4">
    <source>
        <dbReference type="Google" id="ProtNLM"/>
    </source>
</evidence>
<name>A0ABV6ISJ2_9PROT</name>
<keyword evidence="3" id="KW-1185">Reference proteome</keyword>
<dbReference type="EMBL" id="JBHLVZ010000033">
    <property type="protein sequence ID" value="MFC0386574.1"/>
    <property type="molecule type" value="Genomic_DNA"/>
</dbReference>
<comment type="caution">
    <text evidence="2">The sequence shown here is derived from an EMBL/GenBank/DDBJ whole genome shotgun (WGS) entry which is preliminary data.</text>
</comment>
<evidence type="ECO:0000313" key="2">
    <source>
        <dbReference type="EMBL" id="MFC0386574.1"/>
    </source>
</evidence>
<evidence type="ECO:0000313" key="3">
    <source>
        <dbReference type="Proteomes" id="UP001589789"/>
    </source>
</evidence>
<evidence type="ECO:0000256" key="1">
    <source>
        <dbReference type="SAM" id="MobiDB-lite"/>
    </source>
</evidence>
<organism evidence="2 3">
    <name type="scientific">Muricoccus vinaceus</name>
    <dbReference type="NCBI Taxonomy" id="424704"/>
    <lineage>
        <taxon>Bacteria</taxon>
        <taxon>Pseudomonadati</taxon>
        <taxon>Pseudomonadota</taxon>
        <taxon>Alphaproteobacteria</taxon>
        <taxon>Acetobacterales</taxon>
        <taxon>Roseomonadaceae</taxon>
        <taxon>Muricoccus</taxon>
    </lineage>
</organism>
<dbReference type="RefSeq" id="WP_377051167.1">
    <property type="nucleotide sequence ID" value="NZ_JBHLVZ010000033.1"/>
</dbReference>